<accession>A0ABD2IAL1</accession>
<evidence type="ECO:0000313" key="3">
    <source>
        <dbReference type="Proteomes" id="UP001620626"/>
    </source>
</evidence>
<dbReference type="EMBL" id="JBICBT010001296">
    <property type="protein sequence ID" value="KAL3074575.1"/>
    <property type="molecule type" value="Genomic_DNA"/>
</dbReference>
<name>A0ABD2IAL1_9BILA</name>
<keyword evidence="1" id="KW-0812">Transmembrane</keyword>
<evidence type="ECO:0000313" key="2">
    <source>
        <dbReference type="EMBL" id="KAL3074575.1"/>
    </source>
</evidence>
<keyword evidence="3" id="KW-1185">Reference proteome</keyword>
<feature type="transmembrane region" description="Helical" evidence="1">
    <location>
        <begin position="275"/>
        <end position="296"/>
    </location>
</feature>
<reference evidence="2 3" key="1">
    <citation type="submission" date="2024-10" db="EMBL/GenBank/DDBJ databases">
        <authorList>
            <person name="Kim D."/>
        </authorList>
    </citation>
    <scope>NUCLEOTIDE SEQUENCE [LARGE SCALE GENOMIC DNA]</scope>
    <source>
        <strain evidence="2">BH-2024</strain>
    </source>
</reference>
<dbReference type="AlphaFoldDB" id="A0ABD2IAL1"/>
<feature type="transmembrane region" description="Helical" evidence="1">
    <location>
        <begin position="34"/>
        <end position="57"/>
    </location>
</feature>
<evidence type="ECO:0008006" key="4">
    <source>
        <dbReference type="Google" id="ProtNLM"/>
    </source>
</evidence>
<comment type="caution">
    <text evidence="2">The sequence shown here is derived from an EMBL/GenBank/DDBJ whole genome shotgun (WGS) entry which is preliminary data.</text>
</comment>
<feature type="transmembrane region" description="Helical" evidence="1">
    <location>
        <begin position="204"/>
        <end position="222"/>
    </location>
</feature>
<feature type="transmembrane region" description="Helical" evidence="1">
    <location>
        <begin position="119"/>
        <end position="139"/>
    </location>
</feature>
<evidence type="ECO:0000256" key="1">
    <source>
        <dbReference type="SAM" id="Phobius"/>
    </source>
</evidence>
<protein>
    <recommendedName>
        <fullName evidence="4">G-protein coupled receptors family 1 profile domain-containing protein</fullName>
    </recommendedName>
</protein>
<feature type="transmembrane region" description="Helical" evidence="1">
    <location>
        <begin position="234"/>
        <end position="255"/>
    </location>
</feature>
<dbReference type="Proteomes" id="UP001620626">
    <property type="component" value="Unassembled WGS sequence"/>
</dbReference>
<keyword evidence="1" id="KW-0472">Membrane</keyword>
<gene>
    <name evidence="2" type="ORF">niasHT_034912</name>
</gene>
<organism evidence="2 3">
    <name type="scientific">Heterodera trifolii</name>
    <dbReference type="NCBI Taxonomy" id="157864"/>
    <lineage>
        <taxon>Eukaryota</taxon>
        <taxon>Metazoa</taxon>
        <taxon>Ecdysozoa</taxon>
        <taxon>Nematoda</taxon>
        <taxon>Chromadorea</taxon>
        <taxon>Rhabditida</taxon>
        <taxon>Tylenchina</taxon>
        <taxon>Tylenchomorpha</taxon>
        <taxon>Tylenchoidea</taxon>
        <taxon>Heteroderidae</taxon>
        <taxon>Heteroderinae</taxon>
        <taxon>Heterodera</taxon>
    </lineage>
</organism>
<keyword evidence="1" id="KW-1133">Transmembrane helix</keyword>
<proteinExistence type="predicted"/>
<sequence length="331" mass="36660">MDSSTTATDPQTVLNSSVLQLPDYLPYLELCLNWIALISHGITSLTMGFLVLLLHCLPQLLRIQNLAPTLLLFLYAHFGFSILSTPYQIYRVSQWRTPGTYTQNNFSPYTLYWLSMPELVYYGTIPSTVFLLAIERCVCAKWPLSTVKRHFSLIMAATFAIVLVVNTAGHLLELPLDVNAVYFCETASCTTTTYRLYVHLVTKIVFSCANVACSLALLFMLRAIDNAAKFKNRVIIFTVIVELIFGVFPCFVSILYNQVLNLPIGAPNSGLKGEIASTCCAFDGAMCGILYVSVLLKRNHHSSTVANVVTTVAGAPKKVQQKAHENLPKVS</sequence>
<feature type="transmembrane region" description="Helical" evidence="1">
    <location>
        <begin position="151"/>
        <end position="172"/>
    </location>
</feature>
<feature type="transmembrane region" description="Helical" evidence="1">
    <location>
        <begin position="69"/>
        <end position="90"/>
    </location>
</feature>